<evidence type="ECO:0000313" key="4">
    <source>
        <dbReference type="Proteomes" id="UP000298416"/>
    </source>
</evidence>
<accession>A0A8X8YV71</accession>
<dbReference type="InterPro" id="IPR010935">
    <property type="entry name" value="SMC_hinge"/>
</dbReference>
<feature type="domain" description="SMC hinge" evidence="2">
    <location>
        <begin position="24"/>
        <end position="102"/>
    </location>
</feature>
<reference evidence="3" key="2">
    <citation type="submission" date="2020-08" db="EMBL/GenBank/DDBJ databases">
        <title>Plant Genome Project.</title>
        <authorList>
            <person name="Zhang R.-G."/>
        </authorList>
    </citation>
    <scope>NUCLEOTIDE SEQUENCE</scope>
    <source>
        <strain evidence="3">Huo1</strain>
        <tissue evidence="3">Leaf</tissue>
    </source>
</reference>
<dbReference type="GO" id="GO:0005524">
    <property type="term" value="F:ATP binding"/>
    <property type="evidence" value="ECO:0007669"/>
    <property type="project" value="InterPro"/>
</dbReference>
<dbReference type="PANTHER" id="PTHR43977">
    <property type="entry name" value="STRUCTURAL MAINTENANCE OF CHROMOSOMES PROTEIN 3"/>
    <property type="match status" value="1"/>
</dbReference>
<dbReference type="InterPro" id="IPR036277">
    <property type="entry name" value="SMC_hinge_sf"/>
</dbReference>
<dbReference type="Proteomes" id="UP000298416">
    <property type="component" value="Unassembled WGS sequence"/>
</dbReference>
<dbReference type="SMART" id="SM00968">
    <property type="entry name" value="SMC_hinge"/>
    <property type="match status" value="1"/>
</dbReference>
<feature type="coiled-coil region" evidence="1">
    <location>
        <begin position="139"/>
        <end position="187"/>
    </location>
</feature>
<feature type="coiled-coil region" evidence="1">
    <location>
        <begin position="273"/>
        <end position="342"/>
    </location>
</feature>
<proteinExistence type="predicted"/>
<dbReference type="GO" id="GO:0051276">
    <property type="term" value="P:chromosome organization"/>
    <property type="evidence" value="ECO:0007669"/>
    <property type="project" value="InterPro"/>
</dbReference>
<dbReference type="GO" id="GO:0005694">
    <property type="term" value="C:chromosome"/>
    <property type="evidence" value="ECO:0007669"/>
    <property type="project" value="InterPro"/>
</dbReference>
<keyword evidence="4" id="KW-1185">Reference proteome</keyword>
<dbReference type="EMBL" id="PNBA02000958">
    <property type="protein sequence ID" value="KAG6382693.1"/>
    <property type="molecule type" value="Genomic_DNA"/>
</dbReference>
<gene>
    <name evidence="3" type="ORF">SASPL_157602</name>
</gene>
<evidence type="ECO:0000259" key="2">
    <source>
        <dbReference type="SMART" id="SM00968"/>
    </source>
</evidence>
<dbReference type="AlphaFoldDB" id="A0A8X8YV71"/>
<keyword evidence="1" id="KW-0175">Coiled coil</keyword>
<sequence>MIMDMDIRRGLNSVRRICDQHGIGGVYGPVIELLECDEKYFTAVEVTAGNRVKAPHVTYPQSSDVIPLLKKLNFLEKYRAAFGQVFAKTVICRDLDVASRVARADGLDCITLEGDQHASLTDQKINELVAEQQKNDAKMAHEKSILEQLKQDVMNAEKQKHSILKSLEKKEKLLSSVLNQIEQNRANIAMKRDEMGTELVDHLTPEEKESLSRLNPEITNLKEQLITCRSNRMETETRKAELEMNLSTNLVRRKEELEAVMLSSDTDVLQAEAELKNQELMDANSLVDQLIQELKSVTQSIDEKNRKMEDIKIEKDKLKRFEDEYQTTLQDEAKELEQLLSKKNIYVAKQEEYSKKIRELGPLSSDAFETLLLKLCFTCNFHTLLS</sequence>
<comment type="caution">
    <text evidence="3">The sequence shown here is derived from an EMBL/GenBank/DDBJ whole genome shotgun (WGS) entry which is preliminary data.</text>
</comment>
<dbReference type="SUPFAM" id="SSF75553">
    <property type="entry name" value="Smc hinge domain"/>
    <property type="match status" value="1"/>
</dbReference>
<evidence type="ECO:0000313" key="3">
    <source>
        <dbReference type="EMBL" id="KAG6382693.1"/>
    </source>
</evidence>
<dbReference type="Gene3D" id="1.20.1060.20">
    <property type="match status" value="1"/>
</dbReference>
<reference evidence="3" key="1">
    <citation type="submission" date="2018-01" db="EMBL/GenBank/DDBJ databases">
        <authorList>
            <person name="Mao J.F."/>
        </authorList>
    </citation>
    <scope>NUCLEOTIDE SEQUENCE</scope>
    <source>
        <strain evidence="3">Huo1</strain>
        <tissue evidence="3">Leaf</tissue>
    </source>
</reference>
<protein>
    <recommendedName>
        <fullName evidence="2">SMC hinge domain-containing protein</fullName>
    </recommendedName>
</protein>
<dbReference type="Pfam" id="PF06470">
    <property type="entry name" value="SMC_hinge"/>
    <property type="match status" value="1"/>
</dbReference>
<evidence type="ECO:0000256" key="1">
    <source>
        <dbReference type="SAM" id="Coils"/>
    </source>
</evidence>
<name>A0A8X8YV71_SALSN</name>
<organism evidence="3">
    <name type="scientific">Salvia splendens</name>
    <name type="common">Scarlet sage</name>
    <dbReference type="NCBI Taxonomy" id="180675"/>
    <lineage>
        <taxon>Eukaryota</taxon>
        <taxon>Viridiplantae</taxon>
        <taxon>Streptophyta</taxon>
        <taxon>Embryophyta</taxon>
        <taxon>Tracheophyta</taxon>
        <taxon>Spermatophyta</taxon>
        <taxon>Magnoliopsida</taxon>
        <taxon>eudicotyledons</taxon>
        <taxon>Gunneridae</taxon>
        <taxon>Pentapetalae</taxon>
        <taxon>asterids</taxon>
        <taxon>lamiids</taxon>
        <taxon>Lamiales</taxon>
        <taxon>Lamiaceae</taxon>
        <taxon>Nepetoideae</taxon>
        <taxon>Mentheae</taxon>
        <taxon>Salviinae</taxon>
        <taxon>Salvia</taxon>
        <taxon>Salvia subgen. Calosphace</taxon>
        <taxon>core Calosphace</taxon>
    </lineage>
</organism>